<accession>A0A0G0Q156</accession>
<sequence length="149" mass="17467">MTDQEFSEYCTGRYSRALNYYDSRAITNQWCHRIFSIYSLVISIAITPILTSSVICYEYSRIIVSILAPTIAIVTGISAIFKYHENWLNYRATWDALIHEKYWRDACVNEYKNAEDRNTLFVERVENLISQEGNNWLARQTSKEKNTGK</sequence>
<reference evidence="2 3" key="1">
    <citation type="journal article" date="2015" name="Nature">
        <title>rRNA introns, odd ribosomes, and small enigmatic genomes across a large radiation of phyla.</title>
        <authorList>
            <person name="Brown C.T."/>
            <person name="Hug L.A."/>
            <person name="Thomas B.C."/>
            <person name="Sharon I."/>
            <person name="Castelle C.J."/>
            <person name="Singh A."/>
            <person name="Wilkins M.J."/>
            <person name="Williams K.H."/>
            <person name="Banfield J.F."/>
        </authorList>
    </citation>
    <scope>NUCLEOTIDE SEQUENCE [LARGE SCALE GENOMIC DNA]</scope>
</reference>
<gene>
    <name evidence="2" type="ORF">UT63_C0010G0002</name>
</gene>
<protein>
    <recommendedName>
        <fullName evidence="4">DUF4231 domain-containing protein</fullName>
    </recommendedName>
</protein>
<organism evidence="2 3">
    <name type="scientific">Candidatus Gottesmanbacteria bacterium GW2011_GWC2_39_8</name>
    <dbReference type="NCBI Taxonomy" id="1618450"/>
    <lineage>
        <taxon>Bacteria</taxon>
        <taxon>Candidatus Gottesmaniibacteriota</taxon>
    </lineage>
</organism>
<dbReference type="InterPro" id="IPR025325">
    <property type="entry name" value="DUF4231"/>
</dbReference>
<evidence type="ECO:0000313" key="3">
    <source>
        <dbReference type="Proteomes" id="UP000034539"/>
    </source>
</evidence>
<name>A0A0G0Q156_9BACT</name>
<feature type="transmembrane region" description="Helical" evidence="1">
    <location>
        <begin position="34"/>
        <end position="55"/>
    </location>
</feature>
<dbReference type="EMBL" id="LBXN01000010">
    <property type="protein sequence ID" value="KKR33898.1"/>
    <property type="molecule type" value="Genomic_DNA"/>
</dbReference>
<keyword evidence="1" id="KW-1133">Transmembrane helix</keyword>
<dbReference type="AlphaFoldDB" id="A0A0G0Q156"/>
<keyword evidence="1" id="KW-0472">Membrane</keyword>
<comment type="caution">
    <text evidence="2">The sequence shown here is derived from an EMBL/GenBank/DDBJ whole genome shotgun (WGS) entry which is preliminary data.</text>
</comment>
<feature type="transmembrane region" description="Helical" evidence="1">
    <location>
        <begin position="61"/>
        <end position="81"/>
    </location>
</feature>
<evidence type="ECO:0008006" key="4">
    <source>
        <dbReference type="Google" id="ProtNLM"/>
    </source>
</evidence>
<dbReference type="NCBIfam" id="NF033634">
    <property type="entry name" value="SLATT_1"/>
    <property type="match status" value="1"/>
</dbReference>
<proteinExistence type="predicted"/>
<evidence type="ECO:0000256" key="1">
    <source>
        <dbReference type="SAM" id="Phobius"/>
    </source>
</evidence>
<keyword evidence="1" id="KW-0812">Transmembrane</keyword>
<dbReference type="Pfam" id="PF14015">
    <property type="entry name" value="DUF4231"/>
    <property type="match status" value="1"/>
</dbReference>
<dbReference type="Proteomes" id="UP000034539">
    <property type="component" value="Unassembled WGS sequence"/>
</dbReference>
<evidence type="ECO:0000313" key="2">
    <source>
        <dbReference type="EMBL" id="KKR33898.1"/>
    </source>
</evidence>